<dbReference type="NCBIfam" id="TIGR01549">
    <property type="entry name" value="HAD-SF-IA-v1"/>
    <property type="match status" value="1"/>
</dbReference>
<dbReference type="GO" id="GO:0008253">
    <property type="term" value="F:5'-nucleotidase activity"/>
    <property type="evidence" value="ECO:0007669"/>
    <property type="project" value="InterPro"/>
</dbReference>
<dbReference type="InterPro" id="IPR023198">
    <property type="entry name" value="PGP-like_dom2"/>
</dbReference>
<reference evidence="1 2" key="1">
    <citation type="journal article" date="2015" name="Genome Announc.">
        <title>Expanding the biotechnology potential of lactobacilli through comparative genomics of 213 strains and associated genera.</title>
        <authorList>
            <person name="Sun Z."/>
            <person name="Harris H.M."/>
            <person name="McCann A."/>
            <person name="Guo C."/>
            <person name="Argimon S."/>
            <person name="Zhang W."/>
            <person name="Yang X."/>
            <person name="Jeffery I.B."/>
            <person name="Cooney J.C."/>
            <person name="Kagawa T.F."/>
            <person name="Liu W."/>
            <person name="Song Y."/>
            <person name="Salvetti E."/>
            <person name="Wrobel A."/>
            <person name="Rasinkangas P."/>
            <person name="Parkhill J."/>
            <person name="Rea M.C."/>
            <person name="O'Sullivan O."/>
            <person name="Ritari J."/>
            <person name="Douillard F.P."/>
            <person name="Paul Ross R."/>
            <person name="Yang R."/>
            <person name="Briner A.E."/>
            <person name="Felis G.E."/>
            <person name="de Vos W.M."/>
            <person name="Barrangou R."/>
            <person name="Klaenhammer T.R."/>
            <person name="Caufield P.W."/>
            <person name="Cui Y."/>
            <person name="Zhang H."/>
            <person name="O'Toole P.W."/>
        </authorList>
    </citation>
    <scope>NUCLEOTIDE SEQUENCE [LARGE SCALE GENOMIC DNA]</scope>
    <source>
        <strain evidence="1 2">DSM 18001</strain>
    </source>
</reference>
<dbReference type="PATRIC" id="fig|331679.3.peg.1059"/>
<dbReference type="InterPro" id="IPR036412">
    <property type="entry name" value="HAD-like_sf"/>
</dbReference>
<accession>A0A0R2L868</accession>
<dbReference type="SFLD" id="SFLDS00003">
    <property type="entry name" value="Haloacid_Dehalogenase"/>
    <property type="match status" value="1"/>
</dbReference>
<dbReference type="EMBL" id="JQBX01000003">
    <property type="protein sequence ID" value="KRN94772.1"/>
    <property type="molecule type" value="Genomic_DNA"/>
</dbReference>
<dbReference type="Gene3D" id="3.40.50.1000">
    <property type="entry name" value="HAD superfamily/HAD-like"/>
    <property type="match status" value="1"/>
</dbReference>
<dbReference type="RefSeq" id="WP_057801695.1">
    <property type="nucleotide sequence ID" value="NZ_JQBX01000003.1"/>
</dbReference>
<keyword evidence="1" id="KW-0378">Hydrolase</keyword>
<evidence type="ECO:0000313" key="1">
    <source>
        <dbReference type="EMBL" id="KRN94772.1"/>
    </source>
</evidence>
<dbReference type="NCBIfam" id="TIGR02254">
    <property type="entry name" value="YjjG_YfnB"/>
    <property type="match status" value="1"/>
</dbReference>
<organism evidence="1 2">
    <name type="scientific">Pediococcus stilesii</name>
    <dbReference type="NCBI Taxonomy" id="331679"/>
    <lineage>
        <taxon>Bacteria</taxon>
        <taxon>Bacillati</taxon>
        <taxon>Bacillota</taxon>
        <taxon>Bacilli</taxon>
        <taxon>Lactobacillales</taxon>
        <taxon>Lactobacillaceae</taxon>
        <taxon>Pediococcus</taxon>
    </lineage>
</organism>
<comment type="caution">
    <text evidence="1">The sequence shown here is derived from an EMBL/GenBank/DDBJ whole genome shotgun (WGS) entry which is preliminary data.</text>
</comment>
<dbReference type="InterPro" id="IPR011951">
    <property type="entry name" value="HAD-SF_hydro_IA_YjjG/PynA"/>
</dbReference>
<dbReference type="PRINTS" id="PR00413">
    <property type="entry name" value="HADHALOGNASE"/>
</dbReference>
<dbReference type="PANTHER" id="PTHR47478">
    <property type="match status" value="1"/>
</dbReference>
<evidence type="ECO:0000313" key="2">
    <source>
        <dbReference type="Proteomes" id="UP000051859"/>
    </source>
</evidence>
<dbReference type="InterPro" id="IPR023214">
    <property type="entry name" value="HAD_sf"/>
</dbReference>
<dbReference type="Proteomes" id="UP000051859">
    <property type="component" value="Unassembled WGS sequence"/>
</dbReference>
<protein>
    <submittedName>
        <fullName evidence="1">HAD superfamily hydrolase</fullName>
    </submittedName>
</protein>
<name>A0A0R2L868_9LACO</name>
<dbReference type="Pfam" id="PF13419">
    <property type="entry name" value="HAD_2"/>
    <property type="match status" value="1"/>
</dbReference>
<dbReference type="SUPFAM" id="SSF56784">
    <property type="entry name" value="HAD-like"/>
    <property type="match status" value="1"/>
</dbReference>
<gene>
    <name evidence="1" type="ORF">IV81_GL001049</name>
</gene>
<dbReference type="AlphaFoldDB" id="A0A0R2L868"/>
<dbReference type="PANTHER" id="PTHR47478:SF1">
    <property type="entry name" value="PYRIMIDINE 5'-NUCLEOTIDASE YJJG"/>
    <property type="match status" value="1"/>
</dbReference>
<dbReference type="STRING" id="331679.IV81_GL001049"/>
<sequence>MIKYAIFDLDDTLLDFKKGEREGLTKILRKYGVHDIDQGIKTYLKVNKVVWNKIEQGQPREELLHKRFTDTFNLLGMNIDGTLAEREYRTGLDQNFYKIGGAERLLANLKNAGVHLMVGTNGIKQTQISRLKGSNLDQYFEDFFISEDIGYTKPDKRFFTPIQHKYLDMDGKNTVMIGDRIQADVLGAKRAALSSIWFNPNHSINSEDYQPTYIAQTYDQIEKIILN</sequence>
<keyword evidence="2" id="KW-1185">Reference proteome</keyword>
<dbReference type="InterPro" id="IPR006439">
    <property type="entry name" value="HAD-SF_hydro_IA"/>
</dbReference>
<dbReference type="InterPro" id="IPR052550">
    <property type="entry name" value="Pyrimidine_5'-ntase_YjjG"/>
</dbReference>
<dbReference type="InterPro" id="IPR041492">
    <property type="entry name" value="HAD_2"/>
</dbReference>
<dbReference type="SFLD" id="SFLDG01129">
    <property type="entry name" value="C1.5:_HAD__Beta-PGM__Phosphata"/>
    <property type="match status" value="1"/>
</dbReference>
<dbReference type="Gene3D" id="1.10.150.240">
    <property type="entry name" value="Putative phosphatase, domain 2"/>
    <property type="match status" value="1"/>
</dbReference>
<proteinExistence type="predicted"/>